<evidence type="ECO:0000313" key="2">
    <source>
        <dbReference type="EMBL" id="MBB1158410.1"/>
    </source>
</evidence>
<dbReference type="Gene3D" id="3.10.490.10">
    <property type="entry name" value="Gamma-glutamyl cyclotransferase-like"/>
    <property type="match status" value="1"/>
</dbReference>
<dbReference type="SUPFAM" id="SSF110857">
    <property type="entry name" value="Gamma-glutamyl cyclotransferase-like"/>
    <property type="match status" value="1"/>
</dbReference>
<dbReference type="EMBL" id="JACGZW010000013">
    <property type="protein sequence ID" value="MBB1158410.1"/>
    <property type="molecule type" value="Genomic_DNA"/>
</dbReference>
<dbReference type="AlphaFoldDB" id="A0A7W3W432"/>
<dbReference type="GO" id="GO:0016740">
    <property type="term" value="F:transferase activity"/>
    <property type="evidence" value="ECO:0007669"/>
    <property type="project" value="UniProtKB-KW"/>
</dbReference>
<evidence type="ECO:0000259" key="1">
    <source>
        <dbReference type="Pfam" id="PF06094"/>
    </source>
</evidence>
<reference evidence="2 3" key="1">
    <citation type="submission" date="2020-08" db="EMBL/GenBank/DDBJ databases">
        <title>Amycolatopsis sp. nov. DR6-1 isolated from Dendrobium heterocarpum.</title>
        <authorList>
            <person name="Tedsree N."/>
            <person name="Kuncharoen N."/>
            <person name="Likhitwitayawuid K."/>
            <person name="Tanasupawat S."/>
        </authorList>
    </citation>
    <scope>NUCLEOTIDE SEQUENCE [LARGE SCALE GENOMIC DNA]</scope>
    <source>
        <strain evidence="2 3">DR6-1</strain>
    </source>
</reference>
<dbReference type="RefSeq" id="WP_182895167.1">
    <property type="nucleotide sequence ID" value="NZ_JACGZW010000013.1"/>
</dbReference>
<comment type="caution">
    <text evidence="2">The sequence shown here is derived from an EMBL/GenBank/DDBJ whole genome shotgun (WGS) entry which is preliminary data.</text>
</comment>
<dbReference type="InterPro" id="IPR009288">
    <property type="entry name" value="AIG2-like_dom"/>
</dbReference>
<feature type="domain" description="Gamma-glutamylcyclotransferase AIG2-like" evidence="1">
    <location>
        <begin position="6"/>
        <end position="136"/>
    </location>
</feature>
<name>A0A7W3W432_9PSEU</name>
<organism evidence="2 3">
    <name type="scientific">Amycolatopsis dendrobii</name>
    <dbReference type="NCBI Taxonomy" id="2760662"/>
    <lineage>
        <taxon>Bacteria</taxon>
        <taxon>Bacillati</taxon>
        <taxon>Actinomycetota</taxon>
        <taxon>Actinomycetes</taxon>
        <taxon>Pseudonocardiales</taxon>
        <taxon>Pseudonocardiaceae</taxon>
        <taxon>Amycolatopsis</taxon>
    </lineage>
</organism>
<keyword evidence="2" id="KW-0808">Transferase</keyword>
<protein>
    <submittedName>
        <fullName evidence="2">Gamma-glutamylcyclotransferase</fullName>
    </submittedName>
</protein>
<sequence>MEQLPVFVYGTLRSGQRNHGLIGDRVAQRFPARAAGLGLFGDRIPFALDRPGQQVVGELMVLAEAQYEAAMADLDRLEKYHPDRPGDCLYLRVRRPVDYLAENGEWAETPAWLYLTGQAARGRYDENVPILGGDWVAVQTG</sequence>
<dbReference type="InterPro" id="IPR013024">
    <property type="entry name" value="GGCT-like"/>
</dbReference>
<evidence type="ECO:0000313" key="3">
    <source>
        <dbReference type="Proteomes" id="UP000526734"/>
    </source>
</evidence>
<proteinExistence type="predicted"/>
<dbReference type="InterPro" id="IPR036568">
    <property type="entry name" value="GGCT-like_sf"/>
</dbReference>
<dbReference type="CDD" id="cd06661">
    <property type="entry name" value="GGCT_like"/>
    <property type="match status" value="1"/>
</dbReference>
<accession>A0A7W3W432</accession>
<keyword evidence="3" id="KW-1185">Reference proteome</keyword>
<dbReference type="Proteomes" id="UP000526734">
    <property type="component" value="Unassembled WGS sequence"/>
</dbReference>
<gene>
    <name evidence="2" type="ORF">H4281_35130</name>
</gene>
<dbReference type="Pfam" id="PF06094">
    <property type="entry name" value="GGACT"/>
    <property type="match status" value="1"/>
</dbReference>